<dbReference type="InterPro" id="IPR004441">
    <property type="entry name" value="rRNA_MeTrfase_TrmH"/>
</dbReference>
<dbReference type="InterPro" id="IPR029026">
    <property type="entry name" value="tRNA_m1G_MTases_N"/>
</dbReference>
<keyword evidence="5" id="KW-1185">Reference proteome</keyword>
<dbReference type="SUPFAM" id="SSF55315">
    <property type="entry name" value="L30e-like"/>
    <property type="match status" value="1"/>
</dbReference>
<proteinExistence type="predicted"/>
<dbReference type="EMBL" id="AP027151">
    <property type="protein sequence ID" value="BDV43101.1"/>
    <property type="molecule type" value="Genomic_DNA"/>
</dbReference>
<dbReference type="NCBIfam" id="TIGR00186">
    <property type="entry name" value="rRNA_methyl_3"/>
    <property type="match status" value="1"/>
</dbReference>
<dbReference type="SMART" id="SM00967">
    <property type="entry name" value="SpoU_sub_bind"/>
    <property type="match status" value="1"/>
</dbReference>
<evidence type="ECO:0000259" key="3">
    <source>
        <dbReference type="SMART" id="SM00967"/>
    </source>
</evidence>
<organism evidence="4 5">
    <name type="scientific">Geotalea uraniireducens</name>
    <dbReference type="NCBI Taxonomy" id="351604"/>
    <lineage>
        <taxon>Bacteria</taxon>
        <taxon>Pseudomonadati</taxon>
        <taxon>Thermodesulfobacteriota</taxon>
        <taxon>Desulfuromonadia</taxon>
        <taxon>Geobacterales</taxon>
        <taxon>Geobacteraceae</taxon>
        <taxon>Geotalea</taxon>
    </lineage>
</organism>
<dbReference type="Gene3D" id="3.40.1280.10">
    <property type="match status" value="1"/>
</dbReference>
<dbReference type="PANTHER" id="PTHR46429">
    <property type="entry name" value="23S RRNA (GUANOSINE-2'-O-)-METHYLTRANSFERASE RLMB"/>
    <property type="match status" value="1"/>
</dbReference>
<dbReference type="InterPro" id="IPR001537">
    <property type="entry name" value="SpoU_MeTrfase"/>
</dbReference>
<keyword evidence="2" id="KW-0808">Transferase</keyword>
<protein>
    <submittedName>
        <fullName evidence="4">23S rRNA (Guanosine(2251)-2'-O)-methyltransferase RlmB</fullName>
    </submittedName>
</protein>
<dbReference type="Gene3D" id="3.30.1330.30">
    <property type="match status" value="1"/>
</dbReference>
<evidence type="ECO:0000256" key="2">
    <source>
        <dbReference type="ARBA" id="ARBA00022679"/>
    </source>
</evidence>
<name>A0ABN6VVC3_9BACT</name>
<keyword evidence="1" id="KW-0489">Methyltransferase</keyword>
<sequence length="250" mass="27008">MKDELLYGINAVSEALRGKRRAFELFLARDGHDRRLEKLLTDAAAKEIAVHRRNKADLTRLCGTEHHQGVALRLEGFPYVDLDQFLADQRCAEDDSLVLALDCIQDPHNLGALIRSAACAGATGVLIPKDRAARVTATVERSAAGATETIPIVQVTNLAQTLTELKGEGFWIYGTADTAAASLYEQRFSGKVVVVIGAEGEGMRPLVRKQCDFLVSIPLRGGVNSLNASVAGGVVLFEILRQRLMAAVGK</sequence>
<dbReference type="RefSeq" id="WP_281999217.1">
    <property type="nucleotide sequence ID" value="NZ_AP027151.1"/>
</dbReference>
<reference evidence="4 5" key="1">
    <citation type="submission" date="2022-12" db="EMBL/GenBank/DDBJ databases">
        <title>Polyphasic characterization of Geotalea uranireducens NIT-SL11 newly isolated from a complex of sewage sludge and microbially reduced graphene oxide.</title>
        <authorList>
            <person name="Xie L."/>
            <person name="Yoshida N."/>
            <person name="Meng L."/>
        </authorList>
    </citation>
    <scope>NUCLEOTIDE SEQUENCE [LARGE SCALE GENOMIC DNA]</scope>
    <source>
        <strain evidence="4 5">NIT-SL11</strain>
    </source>
</reference>
<dbReference type="Pfam" id="PF00588">
    <property type="entry name" value="SpoU_methylase"/>
    <property type="match status" value="1"/>
</dbReference>
<evidence type="ECO:0000256" key="1">
    <source>
        <dbReference type="ARBA" id="ARBA00022603"/>
    </source>
</evidence>
<dbReference type="CDD" id="cd18103">
    <property type="entry name" value="SpoU-like_RlmB"/>
    <property type="match status" value="1"/>
</dbReference>
<dbReference type="Pfam" id="PF08032">
    <property type="entry name" value="SpoU_sub_bind"/>
    <property type="match status" value="1"/>
</dbReference>
<dbReference type="Proteomes" id="UP001317705">
    <property type="component" value="Chromosome"/>
</dbReference>
<dbReference type="SUPFAM" id="SSF75217">
    <property type="entry name" value="alpha/beta knot"/>
    <property type="match status" value="1"/>
</dbReference>
<dbReference type="InterPro" id="IPR029064">
    <property type="entry name" value="Ribosomal_eL30-like_sf"/>
</dbReference>
<gene>
    <name evidence="4" type="primary">rlmB</name>
    <name evidence="4" type="ORF">GURASL_20240</name>
</gene>
<dbReference type="PANTHER" id="PTHR46429:SF1">
    <property type="entry name" value="23S RRNA (GUANOSINE-2'-O-)-METHYLTRANSFERASE RLMB"/>
    <property type="match status" value="1"/>
</dbReference>
<dbReference type="InterPro" id="IPR013123">
    <property type="entry name" value="SpoU_subst-bd"/>
</dbReference>
<dbReference type="InterPro" id="IPR029028">
    <property type="entry name" value="Alpha/beta_knot_MTases"/>
</dbReference>
<feature type="domain" description="RNA 2-O ribose methyltransferase substrate binding" evidence="3">
    <location>
        <begin position="5"/>
        <end position="80"/>
    </location>
</feature>
<evidence type="ECO:0000313" key="5">
    <source>
        <dbReference type="Proteomes" id="UP001317705"/>
    </source>
</evidence>
<accession>A0ABN6VVC3</accession>
<evidence type="ECO:0000313" key="4">
    <source>
        <dbReference type="EMBL" id="BDV43101.1"/>
    </source>
</evidence>